<dbReference type="InterPro" id="IPR012794">
    <property type="entry name" value="PcaR_PcaU"/>
</dbReference>
<evidence type="ECO:0000259" key="4">
    <source>
        <dbReference type="PROSITE" id="PS51077"/>
    </source>
</evidence>
<name>A0A1T4Y9Y7_9BACL</name>
<dbReference type="GO" id="GO:0045892">
    <property type="term" value="P:negative regulation of DNA-templated transcription"/>
    <property type="evidence" value="ECO:0007669"/>
    <property type="project" value="TreeGrafter"/>
</dbReference>
<dbReference type="InterPro" id="IPR005471">
    <property type="entry name" value="Tscrpt_reg_IclR_N"/>
</dbReference>
<evidence type="ECO:0000259" key="5">
    <source>
        <dbReference type="PROSITE" id="PS51078"/>
    </source>
</evidence>
<dbReference type="InterPro" id="IPR050707">
    <property type="entry name" value="HTH_MetabolicPath_Reg"/>
</dbReference>
<dbReference type="GO" id="GO:0046278">
    <property type="term" value="P:3,4-dihydroxybenzoate metabolic process"/>
    <property type="evidence" value="ECO:0007669"/>
    <property type="project" value="InterPro"/>
</dbReference>
<dbReference type="GO" id="GO:0003700">
    <property type="term" value="F:DNA-binding transcription factor activity"/>
    <property type="evidence" value="ECO:0007669"/>
    <property type="project" value="TreeGrafter"/>
</dbReference>
<dbReference type="SUPFAM" id="SSF55781">
    <property type="entry name" value="GAF domain-like"/>
    <property type="match status" value="1"/>
</dbReference>
<organism evidence="6 7">
    <name type="scientific">Sporosarcina newyorkensis</name>
    <dbReference type="NCBI Taxonomy" id="759851"/>
    <lineage>
        <taxon>Bacteria</taxon>
        <taxon>Bacillati</taxon>
        <taxon>Bacillota</taxon>
        <taxon>Bacilli</taxon>
        <taxon>Bacillales</taxon>
        <taxon>Caryophanaceae</taxon>
        <taxon>Sporosarcina</taxon>
    </lineage>
</organism>
<keyword evidence="7" id="KW-1185">Reference proteome</keyword>
<dbReference type="Gene3D" id="1.10.10.10">
    <property type="entry name" value="Winged helix-like DNA-binding domain superfamily/Winged helix DNA-binding domain"/>
    <property type="match status" value="1"/>
</dbReference>
<dbReference type="NCBIfam" id="TIGR02431">
    <property type="entry name" value="pcaR_pcaU"/>
    <property type="match status" value="1"/>
</dbReference>
<dbReference type="EMBL" id="FUYJ01000003">
    <property type="protein sequence ID" value="SKA98622.1"/>
    <property type="molecule type" value="Genomic_DNA"/>
</dbReference>
<dbReference type="PANTHER" id="PTHR30136:SF34">
    <property type="entry name" value="TRANSCRIPTIONAL REGULATOR"/>
    <property type="match status" value="1"/>
</dbReference>
<dbReference type="AlphaFoldDB" id="A0A1T4Y9Y7"/>
<protein>
    <submittedName>
        <fullName evidence="6">Transcriptional regulator, IclR family</fullName>
    </submittedName>
</protein>
<dbReference type="InterPro" id="IPR029016">
    <property type="entry name" value="GAF-like_dom_sf"/>
</dbReference>
<keyword evidence="3" id="KW-0804">Transcription</keyword>
<dbReference type="Gene3D" id="3.30.450.40">
    <property type="match status" value="1"/>
</dbReference>
<dbReference type="Pfam" id="PF09339">
    <property type="entry name" value="HTH_IclR"/>
    <property type="match status" value="1"/>
</dbReference>
<accession>A0A1T4Y9Y7</accession>
<dbReference type="Proteomes" id="UP000190042">
    <property type="component" value="Unassembled WGS sequence"/>
</dbReference>
<evidence type="ECO:0000313" key="6">
    <source>
        <dbReference type="EMBL" id="SKA98622.1"/>
    </source>
</evidence>
<dbReference type="PANTHER" id="PTHR30136">
    <property type="entry name" value="HELIX-TURN-HELIX TRANSCRIPTIONAL REGULATOR, ICLR FAMILY"/>
    <property type="match status" value="1"/>
</dbReference>
<feature type="domain" description="IclR-ED" evidence="5">
    <location>
        <begin position="77"/>
        <end position="261"/>
    </location>
</feature>
<reference evidence="7" key="1">
    <citation type="submission" date="2017-02" db="EMBL/GenBank/DDBJ databases">
        <authorList>
            <person name="Varghese N."/>
            <person name="Submissions S."/>
        </authorList>
    </citation>
    <scope>NUCLEOTIDE SEQUENCE [LARGE SCALE GENOMIC DNA]</scope>
    <source>
        <strain evidence="7">DSM 23966</strain>
    </source>
</reference>
<dbReference type="PROSITE" id="PS51078">
    <property type="entry name" value="ICLR_ED"/>
    <property type="match status" value="1"/>
</dbReference>
<evidence type="ECO:0000313" key="7">
    <source>
        <dbReference type="Proteomes" id="UP000190042"/>
    </source>
</evidence>
<dbReference type="InterPro" id="IPR036390">
    <property type="entry name" value="WH_DNA-bd_sf"/>
</dbReference>
<evidence type="ECO:0000256" key="3">
    <source>
        <dbReference type="ARBA" id="ARBA00023163"/>
    </source>
</evidence>
<dbReference type="GO" id="GO:0045893">
    <property type="term" value="P:positive regulation of DNA-templated transcription"/>
    <property type="evidence" value="ECO:0007669"/>
    <property type="project" value="InterPro"/>
</dbReference>
<dbReference type="InterPro" id="IPR036388">
    <property type="entry name" value="WH-like_DNA-bd_sf"/>
</dbReference>
<dbReference type="SMART" id="SM00346">
    <property type="entry name" value="HTH_ICLR"/>
    <property type="match status" value="1"/>
</dbReference>
<keyword evidence="2" id="KW-0238">DNA-binding</keyword>
<dbReference type="RefSeq" id="WP_078817595.1">
    <property type="nucleotide sequence ID" value="NZ_FUYJ01000003.1"/>
</dbReference>
<sequence>MSSKYSNNLIKSADFIQSLERGLSVIQSFSTEHSTLTVSEAAAITNLSRPAIRRIFLTLESLGYLTSDNGRYALTAKVLSLGYAYLSSKNIWEIAHDPMDELVKQTGESTSISVLDHDEIVYVARIHTKRIMTMSLGVGSRLPAFATSMGQVLLAHLPSEELEEYFEQAILSSYTNHTITDKKQLIKQLEQIRKNGWSLAEQQFEEGLSSVAAPITNRNGEVIAAINISTHTGRNSRKEIKEKLIPLLLQTAQKISEDLARSPHPMNL</sequence>
<dbReference type="PROSITE" id="PS51077">
    <property type="entry name" value="HTH_ICLR"/>
    <property type="match status" value="1"/>
</dbReference>
<feature type="domain" description="HTH iclR-type" evidence="4">
    <location>
        <begin position="16"/>
        <end position="76"/>
    </location>
</feature>
<dbReference type="Pfam" id="PF01614">
    <property type="entry name" value="IclR_C"/>
    <property type="match status" value="1"/>
</dbReference>
<evidence type="ECO:0000256" key="1">
    <source>
        <dbReference type="ARBA" id="ARBA00023015"/>
    </source>
</evidence>
<keyword evidence="1" id="KW-0805">Transcription regulation</keyword>
<gene>
    <name evidence="6" type="ORF">SAMN04244570_2127</name>
</gene>
<dbReference type="SUPFAM" id="SSF46785">
    <property type="entry name" value="Winged helix' DNA-binding domain"/>
    <property type="match status" value="1"/>
</dbReference>
<evidence type="ECO:0000256" key="2">
    <source>
        <dbReference type="ARBA" id="ARBA00023125"/>
    </source>
</evidence>
<dbReference type="InterPro" id="IPR014757">
    <property type="entry name" value="Tscrpt_reg_IclR_C"/>
</dbReference>
<dbReference type="GO" id="GO:0003677">
    <property type="term" value="F:DNA binding"/>
    <property type="evidence" value="ECO:0007669"/>
    <property type="project" value="UniProtKB-KW"/>
</dbReference>
<proteinExistence type="predicted"/>